<dbReference type="RefSeq" id="WP_306944786.1">
    <property type="nucleotide sequence ID" value="NZ_CP132976.1"/>
</dbReference>
<dbReference type="SMART" id="SM00862">
    <property type="entry name" value="Trans_reg_C"/>
    <property type="match status" value="1"/>
</dbReference>
<evidence type="ECO:0000256" key="2">
    <source>
        <dbReference type="SAM" id="MobiDB-lite"/>
    </source>
</evidence>
<dbReference type="InterPro" id="IPR016032">
    <property type="entry name" value="Sig_transdc_resp-reg_C-effctor"/>
</dbReference>
<dbReference type="EMBL" id="CP132976">
    <property type="protein sequence ID" value="WMD21120.1"/>
    <property type="molecule type" value="Genomic_DNA"/>
</dbReference>
<reference evidence="4 5" key="1">
    <citation type="submission" date="2023-08" db="EMBL/GenBank/DDBJ databases">
        <title>Achromobacter seleniivolatilans sp. nov., isolated from seleniferous soil.</title>
        <authorList>
            <person name="Zhang S."/>
            <person name="Li K."/>
            <person name="Peng J."/>
            <person name="Zhao Q."/>
            <person name="Wang H."/>
            <person name="Guo Y."/>
        </authorList>
    </citation>
    <scope>NUCLEOTIDE SEQUENCE [LARGE SCALE GENOMIC DNA]</scope>
    <source>
        <strain evidence="4 5">R39</strain>
    </source>
</reference>
<dbReference type="CDD" id="cd00383">
    <property type="entry name" value="trans_reg_C"/>
    <property type="match status" value="1"/>
</dbReference>
<dbReference type="InterPro" id="IPR001867">
    <property type="entry name" value="OmpR/PhoB-type_DNA-bd"/>
</dbReference>
<name>A0ABY9M333_9BURK</name>
<keyword evidence="1" id="KW-0238">DNA-binding</keyword>
<evidence type="ECO:0000259" key="3">
    <source>
        <dbReference type="SMART" id="SM00862"/>
    </source>
</evidence>
<evidence type="ECO:0000313" key="4">
    <source>
        <dbReference type="EMBL" id="WMD21120.1"/>
    </source>
</evidence>
<dbReference type="Proteomes" id="UP001234798">
    <property type="component" value="Chromosome"/>
</dbReference>
<sequence length="136" mass="15197">MNVPHLPARLALNPQPATRPPRSAPARLPLDEGPDRIDGWWSLLYRGWTLLTPSGHRVDLTETERACFVCLLKNPGQELLRHELFAIRAGTNMRTLNVAICRLRSKVLSTGSRLPLHTVHGAGYVFLGNLRELSNC</sequence>
<evidence type="ECO:0000313" key="5">
    <source>
        <dbReference type="Proteomes" id="UP001234798"/>
    </source>
</evidence>
<keyword evidence="5" id="KW-1185">Reference proteome</keyword>
<protein>
    <submittedName>
        <fullName evidence="4">Winged helix-turn-helix domain-containing protein</fullName>
    </submittedName>
</protein>
<dbReference type="Gene3D" id="1.10.10.10">
    <property type="entry name" value="Winged helix-like DNA-binding domain superfamily/Winged helix DNA-binding domain"/>
    <property type="match status" value="1"/>
</dbReference>
<dbReference type="Pfam" id="PF00486">
    <property type="entry name" value="Trans_reg_C"/>
    <property type="match status" value="1"/>
</dbReference>
<evidence type="ECO:0000256" key="1">
    <source>
        <dbReference type="ARBA" id="ARBA00023125"/>
    </source>
</evidence>
<proteinExistence type="predicted"/>
<organism evidence="4 5">
    <name type="scientific">Achromobacter seleniivolatilans</name>
    <dbReference type="NCBI Taxonomy" id="3047478"/>
    <lineage>
        <taxon>Bacteria</taxon>
        <taxon>Pseudomonadati</taxon>
        <taxon>Pseudomonadota</taxon>
        <taxon>Betaproteobacteria</taxon>
        <taxon>Burkholderiales</taxon>
        <taxon>Alcaligenaceae</taxon>
        <taxon>Achromobacter</taxon>
    </lineage>
</organism>
<dbReference type="SUPFAM" id="SSF46894">
    <property type="entry name" value="C-terminal effector domain of the bipartite response regulators"/>
    <property type="match status" value="1"/>
</dbReference>
<feature type="domain" description="OmpR/PhoB-type" evidence="3">
    <location>
        <begin position="55"/>
        <end position="126"/>
    </location>
</feature>
<feature type="region of interest" description="Disordered" evidence="2">
    <location>
        <begin position="1"/>
        <end position="29"/>
    </location>
</feature>
<accession>A0ABY9M333</accession>
<dbReference type="InterPro" id="IPR036388">
    <property type="entry name" value="WH-like_DNA-bd_sf"/>
</dbReference>
<gene>
    <name evidence="4" type="ORF">RAS12_01780</name>
</gene>